<dbReference type="CDD" id="cd00609">
    <property type="entry name" value="AAT_like"/>
    <property type="match status" value="1"/>
</dbReference>
<reference evidence="8 9" key="1">
    <citation type="submission" date="2024-11" db="EMBL/GenBank/DDBJ databases">
        <authorList>
            <person name="Heng Y.C."/>
            <person name="Lim A.C.H."/>
            <person name="Lee J.K.Y."/>
            <person name="Kittelmann S."/>
        </authorList>
    </citation>
    <scope>NUCLEOTIDE SEQUENCE [LARGE SCALE GENOMIC DNA]</scope>
    <source>
        <strain evidence="8 9">WILCCON 0114</strain>
    </source>
</reference>
<evidence type="ECO:0000256" key="2">
    <source>
        <dbReference type="ARBA" id="ARBA00007441"/>
    </source>
</evidence>
<dbReference type="PROSITE" id="PS00105">
    <property type="entry name" value="AA_TRANSFER_CLASS_1"/>
    <property type="match status" value="1"/>
</dbReference>
<dbReference type="EMBL" id="JBJIAA010000007">
    <property type="protein sequence ID" value="MFL0250825.1"/>
    <property type="molecule type" value="Genomic_DNA"/>
</dbReference>
<keyword evidence="9" id="KW-1185">Reference proteome</keyword>
<comment type="caution">
    <text evidence="8">The sequence shown here is derived from an EMBL/GenBank/DDBJ whole genome shotgun (WGS) entry which is preliminary data.</text>
</comment>
<dbReference type="Proteomes" id="UP001623592">
    <property type="component" value="Unassembled WGS sequence"/>
</dbReference>
<evidence type="ECO:0000313" key="8">
    <source>
        <dbReference type="EMBL" id="MFL0250825.1"/>
    </source>
</evidence>
<dbReference type="PANTHER" id="PTHR46383">
    <property type="entry name" value="ASPARTATE AMINOTRANSFERASE"/>
    <property type="match status" value="1"/>
</dbReference>
<feature type="domain" description="Aminotransferase class I/classII large" evidence="7">
    <location>
        <begin position="18"/>
        <end position="363"/>
    </location>
</feature>
<dbReference type="SUPFAM" id="SSF53383">
    <property type="entry name" value="PLP-dependent transferases"/>
    <property type="match status" value="1"/>
</dbReference>
<dbReference type="InterPro" id="IPR015424">
    <property type="entry name" value="PyrdxlP-dep_Trfase"/>
</dbReference>
<evidence type="ECO:0000256" key="1">
    <source>
        <dbReference type="ARBA" id="ARBA00001933"/>
    </source>
</evidence>
<keyword evidence="5" id="KW-0663">Pyridoxal phosphate</keyword>
<accession>A0ABW8TEG2</accession>
<dbReference type="RefSeq" id="WP_406787499.1">
    <property type="nucleotide sequence ID" value="NZ_JBJIAA010000007.1"/>
</dbReference>
<dbReference type="PANTHER" id="PTHR46383:SF4">
    <property type="entry name" value="AMINOTRANSFERASE"/>
    <property type="match status" value="1"/>
</dbReference>
<dbReference type="Pfam" id="PF00155">
    <property type="entry name" value="Aminotran_1_2"/>
    <property type="match status" value="1"/>
</dbReference>
<evidence type="ECO:0000256" key="3">
    <source>
        <dbReference type="ARBA" id="ARBA00022576"/>
    </source>
</evidence>
<evidence type="ECO:0000256" key="4">
    <source>
        <dbReference type="ARBA" id="ARBA00022679"/>
    </source>
</evidence>
<dbReference type="InterPro" id="IPR004839">
    <property type="entry name" value="Aminotransferase_I/II_large"/>
</dbReference>
<name>A0ABW8TEG2_9CLOT</name>
<keyword evidence="4 6" id="KW-0808">Transferase</keyword>
<dbReference type="InterPro" id="IPR050596">
    <property type="entry name" value="AspAT/PAT-like"/>
</dbReference>
<evidence type="ECO:0000313" key="9">
    <source>
        <dbReference type="Proteomes" id="UP001623592"/>
    </source>
</evidence>
<proteinExistence type="inferred from homology"/>
<dbReference type="InterPro" id="IPR015421">
    <property type="entry name" value="PyrdxlP-dep_Trfase_major"/>
</dbReference>
<dbReference type="Gene3D" id="3.40.640.10">
    <property type="entry name" value="Type I PLP-dependent aspartate aminotransferase-like (Major domain)"/>
    <property type="match status" value="1"/>
</dbReference>
<sequence>MSGIRKFHNKVSGVKGAISLTLGQPDFPVPKKIKEAIIRAVNENKTVYTPNPGIPELRSEIANYLKSFNINYSQDEICVTVGGAEGIMSALAAIIDSGDKVMIPDPAFPGYINCAKLYGANIINYDLVGENFEIDYKQIEDIILKEKPKVLVMSYPCNPTGAILDKEGAEKLHKIIRDNDILVVTDEMYSALCYEDNYYSIAQYEDIRDKVILISGFSKTFSMTGLRVGYVCATEEIMEGIMKTHMYAVTCAASISQYGVYEGLKSCLPDVEYMKNEFKKRRDYMYKALKDIGFEVGFPRGAFYIFPSIKKYGLTSEEFCDRLLKEAKVAIIPGSAFGKNGEGFARISYAYSIEELKISIDRIDKWIKKNF</sequence>
<gene>
    <name evidence="8" type="ORF">ACJDT4_10365</name>
</gene>
<dbReference type="InterPro" id="IPR015422">
    <property type="entry name" value="PyrdxlP-dep_Trfase_small"/>
</dbReference>
<keyword evidence="3 6" id="KW-0032">Aminotransferase</keyword>
<evidence type="ECO:0000259" key="7">
    <source>
        <dbReference type="Pfam" id="PF00155"/>
    </source>
</evidence>
<dbReference type="EC" id="2.6.1.-" evidence="6"/>
<dbReference type="GO" id="GO:0008483">
    <property type="term" value="F:transaminase activity"/>
    <property type="evidence" value="ECO:0007669"/>
    <property type="project" value="UniProtKB-KW"/>
</dbReference>
<dbReference type="InterPro" id="IPR004838">
    <property type="entry name" value="NHTrfase_class1_PyrdxlP-BS"/>
</dbReference>
<organism evidence="8 9">
    <name type="scientific">Clostridium neuense</name>
    <dbReference type="NCBI Taxonomy" id="1728934"/>
    <lineage>
        <taxon>Bacteria</taxon>
        <taxon>Bacillati</taxon>
        <taxon>Bacillota</taxon>
        <taxon>Clostridia</taxon>
        <taxon>Eubacteriales</taxon>
        <taxon>Clostridiaceae</taxon>
        <taxon>Clostridium</taxon>
    </lineage>
</organism>
<comment type="cofactor">
    <cofactor evidence="1 6">
        <name>pyridoxal 5'-phosphate</name>
        <dbReference type="ChEBI" id="CHEBI:597326"/>
    </cofactor>
</comment>
<protein>
    <recommendedName>
        <fullName evidence="6">Aminotransferase</fullName>
        <ecNumber evidence="6">2.6.1.-</ecNumber>
    </recommendedName>
</protein>
<evidence type="ECO:0000256" key="5">
    <source>
        <dbReference type="ARBA" id="ARBA00022898"/>
    </source>
</evidence>
<dbReference type="Gene3D" id="3.90.1150.10">
    <property type="entry name" value="Aspartate Aminotransferase, domain 1"/>
    <property type="match status" value="1"/>
</dbReference>
<comment type="similarity">
    <text evidence="2 6">Belongs to the class-I pyridoxal-phosphate-dependent aminotransferase family.</text>
</comment>
<evidence type="ECO:0000256" key="6">
    <source>
        <dbReference type="RuleBase" id="RU000481"/>
    </source>
</evidence>